<dbReference type="SUPFAM" id="SSF46689">
    <property type="entry name" value="Homeodomain-like"/>
    <property type="match status" value="1"/>
</dbReference>
<comment type="caution">
    <text evidence="4">The sequence shown here is derived from an EMBL/GenBank/DDBJ whole genome shotgun (WGS) entry which is preliminary data.</text>
</comment>
<dbReference type="Pfam" id="PF03221">
    <property type="entry name" value="HTH_Tnp_Tc5"/>
    <property type="match status" value="1"/>
</dbReference>
<evidence type="ECO:0000256" key="2">
    <source>
        <dbReference type="ARBA" id="ARBA00023242"/>
    </source>
</evidence>
<keyword evidence="1" id="KW-0238">DNA-binding</keyword>
<protein>
    <submittedName>
        <fullName evidence="4">Unnamed protein product</fullName>
    </submittedName>
</protein>
<dbReference type="Proteomes" id="UP001165205">
    <property type="component" value="Unassembled WGS sequence"/>
</dbReference>
<dbReference type="InterPro" id="IPR006600">
    <property type="entry name" value="HTH_CenpB_DNA-bd_dom"/>
</dbReference>
<dbReference type="AlphaFoldDB" id="A0AAN4YC61"/>
<proteinExistence type="predicted"/>
<dbReference type="InterPro" id="IPR009057">
    <property type="entry name" value="Homeodomain-like_sf"/>
</dbReference>
<dbReference type="EMBL" id="BSYA01000017">
    <property type="protein sequence ID" value="GMG25283.1"/>
    <property type="molecule type" value="Genomic_DNA"/>
</dbReference>
<dbReference type="PROSITE" id="PS51253">
    <property type="entry name" value="HTH_CENPB"/>
    <property type="match status" value="1"/>
</dbReference>
<accession>A0AAN4YC61</accession>
<evidence type="ECO:0000313" key="4">
    <source>
        <dbReference type="EMBL" id="GMG25283.1"/>
    </source>
</evidence>
<evidence type="ECO:0000256" key="1">
    <source>
        <dbReference type="ARBA" id="ARBA00023125"/>
    </source>
</evidence>
<evidence type="ECO:0000259" key="3">
    <source>
        <dbReference type="PROSITE" id="PS51253"/>
    </source>
</evidence>
<reference evidence="4" key="1">
    <citation type="submission" date="2023-04" db="EMBL/GenBank/DDBJ databases">
        <title>Aspergillus oryzae NBRC 4228.</title>
        <authorList>
            <person name="Ichikawa N."/>
            <person name="Sato H."/>
            <person name="Tonouchi N."/>
        </authorList>
    </citation>
    <scope>NUCLEOTIDE SEQUENCE</scope>
    <source>
        <strain evidence="4">NBRC 4228</strain>
    </source>
</reference>
<dbReference type="GO" id="GO:0003677">
    <property type="term" value="F:DNA binding"/>
    <property type="evidence" value="ECO:0007669"/>
    <property type="project" value="UniProtKB-KW"/>
</dbReference>
<dbReference type="Pfam" id="PF05225">
    <property type="entry name" value="HTH_psq"/>
    <property type="match status" value="1"/>
</dbReference>
<evidence type="ECO:0000313" key="5">
    <source>
        <dbReference type="Proteomes" id="UP001165205"/>
    </source>
</evidence>
<dbReference type="InterPro" id="IPR007889">
    <property type="entry name" value="HTH_Psq"/>
</dbReference>
<sequence length="146" mass="16408">MPKSPKLRIEQERRILLAISAIKSNEISSAKKAAQIFDIPCSTLRGRLKGASFRGETRANSHKLTASEEESLKKWVLSLNKHGAPPRLAQVREMANILLSKRDTTSPPTTVGEKWAYNFISRTPELKTCIAGRHNYPRARAEYPKP</sequence>
<feature type="domain" description="HTH CENPB-type" evidence="3">
    <location>
        <begin position="56"/>
        <end position="129"/>
    </location>
</feature>
<organism evidence="4 5">
    <name type="scientific">Aspergillus oryzae</name>
    <name type="common">Yellow koji mold</name>
    <dbReference type="NCBI Taxonomy" id="5062"/>
    <lineage>
        <taxon>Eukaryota</taxon>
        <taxon>Fungi</taxon>
        <taxon>Dikarya</taxon>
        <taxon>Ascomycota</taxon>
        <taxon>Pezizomycotina</taxon>
        <taxon>Eurotiomycetes</taxon>
        <taxon>Eurotiomycetidae</taxon>
        <taxon>Eurotiales</taxon>
        <taxon>Aspergillaceae</taxon>
        <taxon>Aspergillus</taxon>
        <taxon>Aspergillus subgen. Circumdati</taxon>
    </lineage>
</organism>
<name>A0AAN4YC61_ASPOZ</name>
<gene>
    <name evidence="4" type="ORF">Aory04_000235300</name>
</gene>
<keyword evidence="2" id="KW-0539">Nucleus</keyword>
<dbReference type="Gene3D" id="1.10.10.60">
    <property type="entry name" value="Homeodomain-like"/>
    <property type="match status" value="1"/>
</dbReference>